<evidence type="ECO:0000256" key="7">
    <source>
        <dbReference type="ARBA" id="ARBA00023224"/>
    </source>
</evidence>
<gene>
    <name evidence="9" type="ORF">NXF25_007785</name>
</gene>
<feature type="transmembrane region" description="Helical" evidence="8">
    <location>
        <begin position="123"/>
        <end position="146"/>
    </location>
</feature>
<keyword evidence="2 8" id="KW-0812">Transmembrane</keyword>
<dbReference type="Gene3D" id="1.20.1070.10">
    <property type="entry name" value="Rhodopsin 7-helix transmembrane proteins"/>
    <property type="match status" value="1"/>
</dbReference>
<dbReference type="PANTHER" id="PTHR11334:SF68">
    <property type="entry name" value="G-PROTEIN COUPLED RECEPTORS FAMILY 1 PROFILE DOMAIN-CONTAINING PROTEIN-RELATED"/>
    <property type="match status" value="1"/>
</dbReference>
<sequence length="187" mass="21529">MTAISLDSALHSPADQKQKKFTFALPAYCEWLILYASHGFLYCDPLDSHEFIFGLPAYCEWLILYASNGFVYCDPLDSHESKSQHNQRKFLSTILLALLFFLLFSFPIYASYVIYYFSFPHPVLLTIGIGRATLKSSINPLLYFFVGRKKRGKDQPRASYRIALQRVFKDEQQGSLEEQQAAKEELS</sequence>
<comment type="caution">
    <text evidence="9">The sequence shown here is derived from an EMBL/GenBank/DDBJ whole genome shotgun (WGS) entry which is preliminary data.</text>
</comment>
<keyword evidence="6" id="KW-0675">Receptor</keyword>
<keyword evidence="3 8" id="KW-1133">Transmembrane helix</keyword>
<dbReference type="Proteomes" id="UP001474421">
    <property type="component" value="Unassembled WGS sequence"/>
</dbReference>
<keyword evidence="7" id="KW-0807">Transducer</keyword>
<feature type="transmembrane region" description="Helical" evidence="8">
    <location>
        <begin position="94"/>
        <end position="117"/>
    </location>
</feature>
<name>A0AAW1BM14_CROAD</name>
<dbReference type="GO" id="GO:0004930">
    <property type="term" value="F:G protein-coupled receptor activity"/>
    <property type="evidence" value="ECO:0007669"/>
    <property type="project" value="UniProtKB-KW"/>
</dbReference>
<dbReference type="AlphaFoldDB" id="A0AAW1BM14"/>
<evidence type="ECO:0000256" key="5">
    <source>
        <dbReference type="ARBA" id="ARBA00023136"/>
    </source>
</evidence>
<comment type="subcellular location">
    <subcellularLocation>
        <location evidence="1">Membrane</location>
        <topology evidence="1">Multi-pass membrane protein</topology>
    </subcellularLocation>
</comment>
<feature type="transmembrane region" description="Helical" evidence="8">
    <location>
        <begin position="53"/>
        <end position="73"/>
    </location>
</feature>
<evidence type="ECO:0000256" key="2">
    <source>
        <dbReference type="ARBA" id="ARBA00022692"/>
    </source>
</evidence>
<evidence type="ECO:0000256" key="6">
    <source>
        <dbReference type="ARBA" id="ARBA00023170"/>
    </source>
</evidence>
<accession>A0AAW1BM14</accession>
<evidence type="ECO:0000256" key="8">
    <source>
        <dbReference type="SAM" id="Phobius"/>
    </source>
</evidence>
<proteinExistence type="predicted"/>
<dbReference type="PANTHER" id="PTHR11334">
    <property type="entry name" value="MAS-RELATED G-PROTEIN COUPLED RECEPTOR"/>
    <property type="match status" value="1"/>
</dbReference>
<reference evidence="9 10" key="1">
    <citation type="journal article" date="2024" name="Proc. Natl. Acad. Sci. U.S.A.">
        <title>The genetic regulatory architecture and epigenomic basis for age-related changes in rattlesnake venom.</title>
        <authorList>
            <person name="Hogan M.P."/>
            <person name="Holding M.L."/>
            <person name="Nystrom G.S."/>
            <person name="Colston T.J."/>
            <person name="Bartlett D.A."/>
            <person name="Mason A.J."/>
            <person name="Ellsworth S.A."/>
            <person name="Rautsaw R.M."/>
            <person name="Lawrence K.C."/>
            <person name="Strickland J.L."/>
            <person name="He B."/>
            <person name="Fraser P."/>
            <person name="Margres M.J."/>
            <person name="Gilbert D.M."/>
            <person name="Gibbs H.L."/>
            <person name="Parkinson C.L."/>
            <person name="Rokyta D.R."/>
        </authorList>
    </citation>
    <scope>NUCLEOTIDE SEQUENCE [LARGE SCALE GENOMIC DNA]</scope>
    <source>
        <strain evidence="9">DRR0105</strain>
    </source>
</reference>
<dbReference type="SUPFAM" id="SSF81321">
    <property type="entry name" value="Family A G protein-coupled receptor-like"/>
    <property type="match status" value="1"/>
</dbReference>
<keyword evidence="4" id="KW-0297">G-protein coupled receptor</keyword>
<organism evidence="9 10">
    <name type="scientific">Crotalus adamanteus</name>
    <name type="common">Eastern diamondback rattlesnake</name>
    <dbReference type="NCBI Taxonomy" id="8729"/>
    <lineage>
        <taxon>Eukaryota</taxon>
        <taxon>Metazoa</taxon>
        <taxon>Chordata</taxon>
        <taxon>Craniata</taxon>
        <taxon>Vertebrata</taxon>
        <taxon>Euteleostomi</taxon>
        <taxon>Lepidosauria</taxon>
        <taxon>Squamata</taxon>
        <taxon>Bifurcata</taxon>
        <taxon>Unidentata</taxon>
        <taxon>Episquamata</taxon>
        <taxon>Toxicofera</taxon>
        <taxon>Serpentes</taxon>
        <taxon>Colubroidea</taxon>
        <taxon>Viperidae</taxon>
        <taxon>Crotalinae</taxon>
        <taxon>Crotalus</taxon>
    </lineage>
</organism>
<dbReference type="GO" id="GO:0005886">
    <property type="term" value="C:plasma membrane"/>
    <property type="evidence" value="ECO:0007669"/>
    <property type="project" value="TreeGrafter"/>
</dbReference>
<keyword evidence="10" id="KW-1185">Reference proteome</keyword>
<dbReference type="InterPro" id="IPR026234">
    <property type="entry name" value="MRGPCRFAMILY"/>
</dbReference>
<protein>
    <submittedName>
        <fullName evidence="9">Mas1: Proto-oncogene Mas</fullName>
    </submittedName>
</protein>
<keyword evidence="5 8" id="KW-0472">Membrane</keyword>
<dbReference type="EMBL" id="JAOTOJ010000003">
    <property type="protein sequence ID" value="KAK9402958.1"/>
    <property type="molecule type" value="Genomic_DNA"/>
</dbReference>
<evidence type="ECO:0000313" key="9">
    <source>
        <dbReference type="EMBL" id="KAK9402958.1"/>
    </source>
</evidence>
<evidence type="ECO:0000256" key="3">
    <source>
        <dbReference type="ARBA" id="ARBA00022989"/>
    </source>
</evidence>
<feature type="transmembrane region" description="Helical" evidence="8">
    <location>
        <begin position="21"/>
        <end position="41"/>
    </location>
</feature>
<evidence type="ECO:0000256" key="4">
    <source>
        <dbReference type="ARBA" id="ARBA00023040"/>
    </source>
</evidence>
<evidence type="ECO:0000256" key="1">
    <source>
        <dbReference type="ARBA" id="ARBA00004141"/>
    </source>
</evidence>
<evidence type="ECO:0000313" key="10">
    <source>
        <dbReference type="Proteomes" id="UP001474421"/>
    </source>
</evidence>